<accession>A0A7Y0LW57</accession>
<evidence type="ECO:0000313" key="3">
    <source>
        <dbReference type="EMBL" id="NMR19029.1"/>
    </source>
</evidence>
<dbReference type="InterPro" id="IPR022104">
    <property type="entry name" value="DUF3644"/>
</dbReference>
<proteinExistence type="predicted"/>
<dbReference type="Pfam" id="PF12358">
    <property type="entry name" value="DUF3644"/>
    <property type="match status" value="1"/>
</dbReference>
<name>A0A7Y0LW57_CELFI</name>
<sequence>MRLYNDPAESRSFEAFIVHMHVAWLYLLHAQFARDKVDCRYWRTVGKRKYLERIDGEPKQWELARSVRERWPSDQEPVRANLEFFIGLRNKIEHRYARRAQVALTAVLGGQAQALLLNYEEELVAQFGVERSLATRLRFPVFIGSFTTAGEQALLRLRKHLPAALRTYIAAYEASLSQSVANDPRFELRLRVFQELAPKAGPDTLPLQFTRFDDMTDEQKSAVEEAGKKGLVVVKERRRPVLGHGLLKPTRAAAEVEAQIPFAFNVAHFTEAWKNLKVRPPYGSAHPERTEEKYCVYDELHKDYGYTEAYIKKLVRECSTEAGFRSVVGKAPRLKRTKSAPSPAAPSMGSRLEESA</sequence>
<reference evidence="3 4" key="1">
    <citation type="submission" date="2020-04" db="EMBL/GenBank/DDBJ databases">
        <title>Sequencing and Assembly of C. fimi.</title>
        <authorList>
            <person name="Ramsey A.R."/>
        </authorList>
    </citation>
    <scope>NUCLEOTIDE SEQUENCE [LARGE SCALE GENOMIC DNA]</scope>
    <source>
        <strain evidence="3 4">SB</strain>
    </source>
</reference>
<comment type="caution">
    <text evidence="3">The sequence shown here is derived from an EMBL/GenBank/DDBJ whole genome shotgun (WGS) entry which is preliminary data.</text>
</comment>
<keyword evidence="4" id="KW-1185">Reference proteome</keyword>
<protein>
    <submittedName>
        <fullName evidence="3">DUF3644 domain-containing protein</fullName>
    </submittedName>
</protein>
<evidence type="ECO:0000256" key="1">
    <source>
        <dbReference type="SAM" id="MobiDB-lite"/>
    </source>
</evidence>
<feature type="region of interest" description="Disordered" evidence="1">
    <location>
        <begin position="333"/>
        <end position="356"/>
    </location>
</feature>
<dbReference type="AlphaFoldDB" id="A0A7Y0LW57"/>
<organism evidence="3 4">
    <name type="scientific">Cellulomonas fimi</name>
    <dbReference type="NCBI Taxonomy" id="1708"/>
    <lineage>
        <taxon>Bacteria</taxon>
        <taxon>Bacillati</taxon>
        <taxon>Actinomycetota</taxon>
        <taxon>Actinomycetes</taxon>
        <taxon>Micrococcales</taxon>
        <taxon>Cellulomonadaceae</taxon>
        <taxon>Cellulomonas</taxon>
    </lineage>
</organism>
<dbReference type="EMBL" id="JABCJJ010000002">
    <property type="protein sequence ID" value="NMR19029.1"/>
    <property type="molecule type" value="Genomic_DNA"/>
</dbReference>
<evidence type="ECO:0000313" key="4">
    <source>
        <dbReference type="Proteomes" id="UP000562124"/>
    </source>
</evidence>
<dbReference type="Proteomes" id="UP000562124">
    <property type="component" value="Unassembled WGS sequence"/>
</dbReference>
<feature type="domain" description="DUF3644" evidence="2">
    <location>
        <begin position="2"/>
        <end position="175"/>
    </location>
</feature>
<evidence type="ECO:0000259" key="2">
    <source>
        <dbReference type="Pfam" id="PF12358"/>
    </source>
</evidence>
<gene>
    <name evidence="3" type="ORF">HIR71_02115</name>
</gene>